<organism evidence="1 2">
    <name type="scientific">Rozella allomycis (strain CSF55)</name>
    <dbReference type="NCBI Taxonomy" id="988480"/>
    <lineage>
        <taxon>Eukaryota</taxon>
        <taxon>Fungi</taxon>
        <taxon>Fungi incertae sedis</taxon>
        <taxon>Cryptomycota</taxon>
        <taxon>Cryptomycota incertae sedis</taxon>
        <taxon>Rozella</taxon>
    </lineage>
</organism>
<protein>
    <submittedName>
        <fullName evidence="1">Uncharacterized protein</fullName>
    </submittedName>
</protein>
<evidence type="ECO:0000313" key="1">
    <source>
        <dbReference type="EMBL" id="EPZ32468.1"/>
    </source>
</evidence>
<evidence type="ECO:0000313" key="2">
    <source>
        <dbReference type="Proteomes" id="UP000030755"/>
    </source>
</evidence>
<accession>A0A075AQH2</accession>
<sequence>MDELLSKNINELTEEEWKQVQQFRNKKKPSISFSKATYEHCVRPDGLALNLGYVYYYAPSLHIPTSFPTSVASEFLCENLRRIKSVWVLENEKACRISEMTGKGLDSATQAENKSVHSMDSVLLVVEAKREWPDSSIHQVLCEAGCLLKKRLDAGKNTPVFAVLTNGDLFRFFAIDVDGTVYASALVVLNAGDDGTYISSPGLSEILRWFNWFMTAVKSISPGACSENLTVEMIEDSLTQLRNCFGSKNRKKIKI</sequence>
<dbReference type="PANTHER" id="PTHR33206:SF1">
    <property type="entry name" value="DNA-DIRECTED DNA POLYMERASE"/>
    <property type="match status" value="1"/>
</dbReference>
<dbReference type="PANTHER" id="PTHR33206">
    <property type="entry name" value="PROTEIN CBG10425"/>
    <property type="match status" value="1"/>
</dbReference>
<dbReference type="HOGENOM" id="CLU_055838_0_0_1"/>
<dbReference type="EMBL" id="KE561154">
    <property type="protein sequence ID" value="EPZ32468.1"/>
    <property type="molecule type" value="Genomic_DNA"/>
</dbReference>
<name>A0A075AQH2_ROZAC</name>
<dbReference type="AlphaFoldDB" id="A0A075AQH2"/>
<reference evidence="1 2" key="1">
    <citation type="journal article" date="2013" name="Curr. Biol.">
        <title>Shared signatures of parasitism and phylogenomics unite Cryptomycota and microsporidia.</title>
        <authorList>
            <person name="James T.Y."/>
            <person name="Pelin A."/>
            <person name="Bonen L."/>
            <person name="Ahrendt S."/>
            <person name="Sain D."/>
            <person name="Corradi N."/>
            <person name="Stajich J.E."/>
        </authorList>
    </citation>
    <scope>NUCLEOTIDE SEQUENCE [LARGE SCALE GENOMIC DNA]</scope>
    <source>
        <strain evidence="1 2">CSF55</strain>
    </source>
</reference>
<dbReference type="Proteomes" id="UP000030755">
    <property type="component" value="Unassembled WGS sequence"/>
</dbReference>
<dbReference type="OrthoDB" id="2141765at2759"/>
<keyword evidence="2" id="KW-1185">Reference proteome</keyword>
<gene>
    <name evidence="1" type="ORF">O9G_001370</name>
</gene>
<proteinExistence type="predicted"/>